<feature type="transmembrane region" description="Helical" evidence="7">
    <location>
        <begin position="423"/>
        <end position="441"/>
    </location>
</feature>
<feature type="transmembrane region" description="Helical" evidence="7">
    <location>
        <begin position="394"/>
        <end position="411"/>
    </location>
</feature>
<evidence type="ECO:0000256" key="2">
    <source>
        <dbReference type="ARBA" id="ARBA00022448"/>
    </source>
</evidence>
<dbReference type="AlphaFoldDB" id="A0A369UVN8"/>
<dbReference type="Pfam" id="PF04632">
    <property type="entry name" value="FUSC"/>
    <property type="match status" value="1"/>
</dbReference>
<feature type="transmembrane region" description="Helical" evidence="7">
    <location>
        <begin position="447"/>
        <end position="465"/>
    </location>
</feature>
<comment type="caution">
    <text evidence="8">The sequence shown here is derived from an EMBL/GenBank/DDBJ whole genome shotgun (WGS) entry which is preliminary data.</text>
</comment>
<name>A0A369UVN8_9GAMM</name>
<evidence type="ECO:0000256" key="5">
    <source>
        <dbReference type="ARBA" id="ARBA00022989"/>
    </source>
</evidence>
<evidence type="ECO:0000256" key="1">
    <source>
        <dbReference type="ARBA" id="ARBA00004651"/>
    </source>
</evidence>
<protein>
    <submittedName>
        <fullName evidence="8">FUSC family protein</fullName>
    </submittedName>
</protein>
<feature type="transmembrane region" description="Helical" evidence="7">
    <location>
        <begin position="145"/>
        <end position="164"/>
    </location>
</feature>
<feature type="transmembrane region" description="Helical" evidence="7">
    <location>
        <begin position="112"/>
        <end position="133"/>
    </location>
</feature>
<dbReference type="PANTHER" id="PTHR30509:SF9">
    <property type="entry name" value="MULTIDRUG RESISTANCE PROTEIN MDTO"/>
    <property type="match status" value="1"/>
</dbReference>
<dbReference type="GO" id="GO:0022857">
    <property type="term" value="F:transmembrane transporter activity"/>
    <property type="evidence" value="ECO:0007669"/>
    <property type="project" value="InterPro"/>
</dbReference>
<keyword evidence="6 7" id="KW-0472">Membrane</keyword>
<gene>
    <name evidence="8" type="ORF">DVJ77_07600</name>
</gene>
<evidence type="ECO:0000313" key="8">
    <source>
        <dbReference type="EMBL" id="RDD82419.1"/>
    </source>
</evidence>
<proteinExistence type="predicted"/>
<organism evidence="8 9">
    <name type="scientific">Dyella tabacisoli</name>
    <dbReference type="NCBI Taxonomy" id="2282381"/>
    <lineage>
        <taxon>Bacteria</taxon>
        <taxon>Pseudomonadati</taxon>
        <taxon>Pseudomonadota</taxon>
        <taxon>Gammaproteobacteria</taxon>
        <taxon>Lysobacterales</taxon>
        <taxon>Rhodanobacteraceae</taxon>
        <taxon>Dyella</taxon>
    </lineage>
</organism>
<sequence length="691" mass="76121">MAEFLAGEREAWVFVGKSLLAMYVAAWLAMWLQLEQPATAMITVTLVMHPHSGMVLAKSFYRAIGTLCGSLFGLALMSVFPQQRELFLFSLSLWVALCAGGATLYRNFMSYGFVLAGYTAAIVALPTIGNPLNVFDSAVMRVSEVMLGIVVAGVVSDVVLPGRLREVLRRRLREHFAHFIDFARDSTGGSMARRDMEQAHLRFVRAAVELEDLRASVIFEDPEARARSSRMRLLNQRHMAASTSFQSVHHLINRLQRSGRHTVADALIALYAPIGAALSPEMHWRHQPEVLTARLEACEVELPLLAEQLRATLPDAAAWLEFDTGTTLLRRFAAELRDFTSLEASLRGQRVRGSVERVHFRRGNDYAGTAIAVLRTFLTMTTLSTLWILSGWSFGAGAMLLATIFSGLYAAAAHPVTATVKTWCGYALGILAAFVTTFFLLPGSDGFVMLIAASMPLLLIGPYLITRNTLPGVGVGYTLGFVYILALKNPMVYDPEHFFNDAISQLVGLGMTGVAFVFVPAVTGTGWQRRRQLQQLRRQVVLAATDPLEGLLYRFESINRDLFQQVVAHTRPGSDESRSLLAWALSVHECGRAVIELRQDLLHSELPPSVHREVQAAVAAMAQLYDAPDAARWLRAEQAVEQAIVATVQDSSHASCRPVLLQLHLLRSALRDDESALAVYITPAVEPVHAT</sequence>
<evidence type="ECO:0000256" key="3">
    <source>
        <dbReference type="ARBA" id="ARBA00022475"/>
    </source>
</evidence>
<dbReference type="EMBL" id="QQAH01000006">
    <property type="protein sequence ID" value="RDD82419.1"/>
    <property type="molecule type" value="Genomic_DNA"/>
</dbReference>
<dbReference type="Proteomes" id="UP000253782">
    <property type="component" value="Unassembled WGS sequence"/>
</dbReference>
<feature type="transmembrane region" description="Helical" evidence="7">
    <location>
        <begin position="470"/>
        <end position="486"/>
    </location>
</feature>
<keyword evidence="5 7" id="KW-1133">Transmembrane helix</keyword>
<evidence type="ECO:0000256" key="7">
    <source>
        <dbReference type="SAM" id="Phobius"/>
    </source>
</evidence>
<keyword evidence="2" id="KW-0813">Transport</keyword>
<evidence type="ECO:0000256" key="4">
    <source>
        <dbReference type="ARBA" id="ARBA00022692"/>
    </source>
</evidence>
<reference evidence="8 9" key="1">
    <citation type="submission" date="2018-07" db="EMBL/GenBank/DDBJ databases">
        <title>Dyella tabacisoli L4-6T, whole genome shotgun sequence.</title>
        <authorList>
            <person name="Zhou X.-K."/>
            <person name="Li W.-J."/>
            <person name="Duan Y.-Q."/>
        </authorList>
    </citation>
    <scope>NUCLEOTIDE SEQUENCE [LARGE SCALE GENOMIC DNA]</scope>
    <source>
        <strain evidence="8 9">L4-6</strain>
    </source>
</reference>
<dbReference type="PANTHER" id="PTHR30509">
    <property type="entry name" value="P-HYDROXYBENZOIC ACID EFFLUX PUMP SUBUNIT-RELATED"/>
    <property type="match status" value="1"/>
</dbReference>
<dbReference type="OrthoDB" id="9807111at2"/>
<accession>A0A369UVN8</accession>
<keyword evidence="4 7" id="KW-0812">Transmembrane</keyword>
<evidence type="ECO:0000313" key="9">
    <source>
        <dbReference type="Proteomes" id="UP000253782"/>
    </source>
</evidence>
<keyword evidence="3" id="KW-1003">Cell membrane</keyword>
<keyword evidence="9" id="KW-1185">Reference proteome</keyword>
<feature type="transmembrane region" description="Helical" evidence="7">
    <location>
        <begin position="86"/>
        <end position="105"/>
    </location>
</feature>
<comment type="subcellular location">
    <subcellularLocation>
        <location evidence="1">Cell membrane</location>
        <topology evidence="1">Multi-pass membrane protein</topology>
    </subcellularLocation>
</comment>
<dbReference type="GO" id="GO:0005886">
    <property type="term" value="C:plasma membrane"/>
    <property type="evidence" value="ECO:0007669"/>
    <property type="project" value="UniProtKB-SubCell"/>
</dbReference>
<feature type="transmembrane region" description="Helical" evidence="7">
    <location>
        <begin position="60"/>
        <end position="80"/>
    </location>
</feature>
<dbReference type="InterPro" id="IPR006726">
    <property type="entry name" value="PHBA_efflux_AaeB/fusaric-R"/>
</dbReference>
<evidence type="ECO:0000256" key="6">
    <source>
        <dbReference type="ARBA" id="ARBA00023136"/>
    </source>
</evidence>
<feature type="transmembrane region" description="Helical" evidence="7">
    <location>
        <begin position="12"/>
        <end position="32"/>
    </location>
</feature>
<feature type="transmembrane region" description="Helical" evidence="7">
    <location>
        <begin position="506"/>
        <end position="527"/>
    </location>
</feature>